<evidence type="ECO:0000313" key="4">
    <source>
        <dbReference type="EMBL" id="VFR52838.1"/>
    </source>
</evidence>
<evidence type="ECO:0000313" key="8">
    <source>
        <dbReference type="EMBL" id="VFR85329.1"/>
    </source>
</evidence>
<proteinExistence type="predicted"/>
<feature type="region of interest" description="Disordered" evidence="1">
    <location>
        <begin position="1"/>
        <end position="39"/>
    </location>
</feature>
<evidence type="ECO:0000313" key="6">
    <source>
        <dbReference type="EMBL" id="VFR77298.1"/>
    </source>
</evidence>
<dbReference type="EMBL" id="CAADIK010000036">
    <property type="protein sequence ID" value="VFR74614.1"/>
    <property type="molecule type" value="Genomic_DNA"/>
</dbReference>
<evidence type="ECO:0000313" key="5">
    <source>
        <dbReference type="EMBL" id="VFR74614.1"/>
    </source>
</evidence>
<organism evidence="3">
    <name type="scientific">plant metagenome</name>
    <dbReference type="NCBI Taxonomy" id="1297885"/>
    <lineage>
        <taxon>unclassified sequences</taxon>
        <taxon>metagenomes</taxon>
        <taxon>organismal metagenomes</taxon>
    </lineage>
</organism>
<dbReference type="EMBL" id="CAADIP010000015">
    <property type="protein sequence ID" value="VFR85329.1"/>
    <property type="molecule type" value="Genomic_DNA"/>
</dbReference>
<accession>A0A484RPE7</accession>
<evidence type="ECO:0000313" key="2">
    <source>
        <dbReference type="EMBL" id="VFR16123.1"/>
    </source>
</evidence>
<evidence type="ECO:0000313" key="7">
    <source>
        <dbReference type="EMBL" id="VFR78940.1"/>
    </source>
</evidence>
<dbReference type="EMBL" id="CAADII010000004">
    <property type="protein sequence ID" value="VFR52838.1"/>
    <property type="molecule type" value="Genomic_DNA"/>
</dbReference>
<dbReference type="EMBL" id="CAADIG010000037">
    <property type="protein sequence ID" value="VFR52016.1"/>
    <property type="molecule type" value="Genomic_DNA"/>
</dbReference>
<evidence type="ECO:0000313" key="9">
    <source>
        <dbReference type="EMBL" id="VFS33594.1"/>
    </source>
</evidence>
<dbReference type="EMBL" id="CAADIZ010000069">
    <property type="protein sequence ID" value="VFS33594.1"/>
    <property type="molecule type" value="Genomic_DNA"/>
</dbReference>
<evidence type="ECO:0000256" key="1">
    <source>
        <dbReference type="SAM" id="MobiDB-lite"/>
    </source>
</evidence>
<dbReference type="AlphaFoldDB" id="A0A484RPE7"/>
<dbReference type="EMBL" id="CAADIO010000001">
    <property type="protein sequence ID" value="VFR77298.1"/>
    <property type="molecule type" value="Genomic_DNA"/>
</dbReference>
<name>A0A484RPE7_9ZZZZ</name>
<gene>
    <name evidence="2" type="ORF">AMP9_0970</name>
    <name evidence="3" type="ORF">ANT2_0908</name>
    <name evidence="7" type="ORF">ANT3_0909</name>
    <name evidence="4" type="ORF">BRI6_0968</name>
    <name evidence="5" type="ORF">BRI9_1022</name>
    <name evidence="8" type="ORF">IVO3_1020</name>
    <name evidence="6" type="ORF">RAN3_0890</name>
    <name evidence="9" type="ORF">RAN7_0959</name>
</gene>
<protein>
    <submittedName>
        <fullName evidence="3">Uncharacterized protein</fullName>
    </submittedName>
</protein>
<reference evidence="3" key="1">
    <citation type="submission" date="2019-03" db="EMBL/GenBank/DDBJ databases">
        <authorList>
            <person name="Danneels B."/>
        </authorList>
    </citation>
    <scope>NUCLEOTIDE SEQUENCE</scope>
</reference>
<evidence type="ECO:0000313" key="3">
    <source>
        <dbReference type="EMBL" id="VFR52016.1"/>
    </source>
</evidence>
<dbReference type="EMBL" id="CAADID010000031">
    <property type="protein sequence ID" value="VFR78940.1"/>
    <property type="molecule type" value="Genomic_DNA"/>
</dbReference>
<sequence length="39" mass="3947">MSQVTGCPAQATMHAQGRLGNRGATCIEEGPDSTGQDNG</sequence>
<dbReference type="EMBL" id="CAADHY010000005">
    <property type="protein sequence ID" value="VFR16123.1"/>
    <property type="molecule type" value="Genomic_DNA"/>
</dbReference>